<dbReference type="InterPro" id="IPR048493">
    <property type="entry name" value="DUF1980_N"/>
</dbReference>
<keyword evidence="1" id="KW-0472">Membrane</keyword>
<protein>
    <submittedName>
        <fullName evidence="4">TIGR03943 family putative permease subunit</fullName>
    </submittedName>
</protein>
<dbReference type="PANTHER" id="PTHR40047">
    <property type="entry name" value="UPF0703 PROTEIN YCGQ"/>
    <property type="match status" value="1"/>
</dbReference>
<dbReference type="Proteomes" id="UP001596105">
    <property type="component" value="Unassembled WGS sequence"/>
</dbReference>
<feature type="transmembrane region" description="Helical" evidence="1">
    <location>
        <begin position="86"/>
        <end position="106"/>
    </location>
</feature>
<reference evidence="5" key="1">
    <citation type="journal article" date="2019" name="Int. J. Syst. Evol. Microbiol.">
        <title>The Global Catalogue of Microorganisms (GCM) 10K type strain sequencing project: providing services to taxonomists for standard genome sequencing and annotation.</title>
        <authorList>
            <consortium name="The Broad Institute Genomics Platform"/>
            <consortium name="The Broad Institute Genome Sequencing Center for Infectious Disease"/>
            <person name="Wu L."/>
            <person name="Ma J."/>
        </authorList>
    </citation>
    <scope>NUCLEOTIDE SEQUENCE [LARGE SCALE GENOMIC DNA]</scope>
    <source>
        <strain evidence="5">CCUG 57113</strain>
    </source>
</reference>
<comment type="caution">
    <text evidence="4">The sequence shown here is derived from an EMBL/GenBank/DDBJ whole genome shotgun (WGS) entry which is preliminary data.</text>
</comment>
<feature type="transmembrane region" description="Helical" evidence="1">
    <location>
        <begin position="7"/>
        <end position="25"/>
    </location>
</feature>
<name>A0ABW0LZJ2_9BACL</name>
<evidence type="ECO:0000259" key="2">
    <source>
        <dbReference type="Pfam" id="PF09323"/>
    </source>
</evidence>
<dbReference type="RefSeq" id="WP_209746297.1">
    <property type="nucleotide sequence ID" value="NZ_JBHSMH010000090.1"/>
</dbReference>
<dbReference type="EMBL" id="JBHSMH010000090">
    <property type="protein sequence ID" value="MFC5471230.1"/>
    <property type="molecule type" value="Genomic_DNA"/>
</dbReference>
<dbReference type="Pfam" id="PF21537">
    <property type="entry name" value="DUF1980_C"/>
    <property type="match status" value="1"/>
</dbReference>
<dbReference type="PANTHER" id="PTHR40047:SF1">
    <property type="entry name" value="UPF0703 PROTEIN YCGQ"/>
    <property type="match status" value="1"/>
</dbReference>
<organism evidence="4 5">
    <name type="scientific">Cohnella suwonensis</name>
    <dbReference type="NCBI Taxonomy" id="696072"/>
    <lineage>
        <taxon>Bacteria</taxon>
        <taxon>Bacillati</taxon>
        <taxon>Bacillota</taxon>
        <taxon>Bacilli</taxon>
        <taxon>Bacillales</taxon>
        <taxon>Paenibacillaceae</taxon>
        <taxon>Cohnella</taxon>
    </lineage>
</organism>
<feature type="domain" description="DUF1980" evidence="2">
    <location>
        <begin position="13"/>
        <end position="122"/>
    </location>
</feature>
<keyword evidence="5" id="KW-1185">Reference proteome</keyword>
<dbReference type="InterPro" id="IPR015402">
    <property type="entry name" value="DUF1980"/>
</dbReference>
<sequence>MEEKRSLLPHYLIRAAILGCFSWYIVHLVKADKLQYYIVPRMIPYVKYGAMALFLLAGFYLYLAIQKGGSSNEEDCGCGHEPPRSIFRNGLIYGLFAIPLLLGVALPDRIMGSEVVAVKGMNLNVANVSERPSVTADSIPPSASTEPLVEANTTPEELNRNVLEQSPQAGNNRNMNDELDKLFPADEFSIDYAELGKKLYKRDVINVKTVGYLELLTMLDLFKDNFIGKDIHISGFVYRENDMKIDQFVVSRMAMQCCSADAMPYGFLVQSPNGASLKKDTWITMTGKLSTTNYRGNEIIQLEAQKITVIEAPNDPYVYPYYDDFDDLAKE</sequence>
<evidence type="ECO:0000259" key="3">
    <source>
        <dbReference type="Pfam" id="PF21537"/>
    </source>
</evidence>
<keyword evidence="1" id="KW-1133">Transmembrane helix</keyword>
<dbReference type="NCBIfam" id="TIGR03943">
    <property type="entry name" value="TIGR03943 family putative permease subunit"/>
    <property type="match status" value="1"/>
</dbReference>
<dbReference type="InterPro" id="IPR052955">
    <property type="entry name" value="UPF0703_membrane_permease"/>
</dbReference>
<proteinExistence type="predicted"/>
<gene>
    <name evidence="4" type="ORF">ACFPPD_21305</name>
</gene>
<evidence type="ECO:0000256" key="1">
    <source>
        <dbReference type="SAM" id="Phobius"/>
    </source>
</evidence>
<accession>A0ABW0LZJ2</accession>
<dbReference type="Pfam" id="PF09323">
    <property type="entry name" value="DUF1980"/>
    <property type="match status" value="1"/>
</dbReference>
<feature type="transmembrane region" description="Helical" evidence="1">
    <location>
        <begin position="45"/>
        <end position="65"/>
    </location>
</feature>
<feature type="domain" description="DUF1980" evidence="3">
    <location>
        <begin position="186"/>
        <end position="320"/>
    </location>
</feature>
<dbReference type="InterPro" id="IPR048447">
    <property type="entry name" value="DUF1980_C"/>
</dbReference>
<keyword evidence="1" id="KW-0812">Transmembrane</keyword>
<evidence type="ECO:0000313" key="5">
    <source>
        <dbReference type="Proteomes" id="UP001596105"/>
    </source>
</evidence>
<evidence type="ECO:0000313" key="4">
    <source>
        <dbReference type="EMBL" id="MFC5471230.1"/>
    </source>
</evidence>